<accession>A0A1H7NB99</accession>
<keyword evidence="4" id="KW-0804">Transcription</keyword>
<reference evidence="9" key="1">
    <citation type="submission" date="2016-10" db="EMBL/GenBank/DDBJ databases">
        <authorList>
            <person name="Varghese N."/>
        </authorList>
    </citation>
    <scope>NUCLEOTIDE SEQUENCE [LARGE SCALE GENOMIC DNA]</scope>
    <source>
        <strain evidence="9">DSM 45096 / BCRC 16803 / CGMCC 4.1857 / CIP 109030 / JCM 12277 / KCTC 19219 / NBRC 100920 / 33214</strain>
    </source>
</reference>
<dbReference type="PROSITE" id="PS50043">
    <property type="entry name" value="HTH_LUXR_2"/>
    <property type="match status" value="1"/>
</dbReference>
<keyword evidence="9" id="KW-1185">Reference proteome</keyword>
<dbReference type="Pfam" id="PF00072">
    <property type="entry name" value="Response_reg"/>
    <property type="match status" value="1"/>
</dbReference>
<dbReference type="EMBL" id="FOAZ01000006">
    <property type="protein sequence ID" value="SEL20760.1"/>
    <property type="molecule type" value="Genomic_DNA"/>
</dbReference>
<gene>
    <name evidence="8" type="ORF">SAMN05414137_106299</name>
</gene>
<dbReference type="Gene3D" id="3.40.50.2300">
    <property type="match status" value="1"/>
</dbReference>
<keyword evidence="2" id="KW-0805">Transcription regulation</keyword>
<evidence type="ECO:0000256" key="1">
    <source>
        <dbReference type="ARBA" id="ARBA00022553"/>
    </source>
</evidence>
<evidence type="ECO:0000256" key="2">
    <source>
        <dbReference type="ARBA" id="ARBA00023015"/>
    </source>
</evidence>
<protein>
    <submittedName>
        <fullName evidence="8">DNA-binding response regulator, NarL/FixJ family, contains REC and HTH domains</fullName>
    </submittedName>
</protein>
<dbReference type="eggNOG" id="COG2197">
    <property type="taxonomic scope" value="Bacteria"/>
</dbReference>
<dbReference type="SMART" id="SM00448">
    <property type="entry name" value="REC"/>
    <property type="match status" value="1"/>
</dbReference>
<organism evidence="8 9">
    <name type="scientific">Streptacidiphilus jiangxiensis</name>
    <dbReference type="NCBI Taxonomy" id="235985"/>
    <lineage>
        <taxon>Bacteria</taxon>
        <taxon>Bacillati</taxon>
        <taxon>Actinomycetota</taxon>
        <taxon>Actinomycetes</taxon>
        <taxon>Kitasatosporales</taxon>
        <taxon>Streptomycetaceae</taxon>
        <taxon>Streptacidiphilus</taxon>
    </lineage>
</organism>
<dbReference type="Proteomes" id="UP000183015">
    <property type="component" value="Unassembled WGS sequence"/>
</dbReference>
<dbReference type="SMART" id="SM00421">
    <property type="entry name" value="HTH_LUXR"/>
    <property type="match status" value="1"/>
</dbReference>
<dbReference type="InterPro" id="IPR058245">
    <property type="entry name" value="NreC/VraR/RcsB-like_REC"/>
</dbReference>
<keyword evidence="1 5" id="KW-0597">Phosphoprotein</keyword>
<evidence type="ECO:0000256" key="5">
    <source>
        <dbReference type="PROSITE-ProRule" id="PRU00169"/>
    </source>
</evidence>
<dbReference type="GO" id="GO:0003677">
    <property type="term" value="F:DNA binding"/>
    <property type="evidence" value="ECO:0007669"/>
    <property type="project" value="UniProtKB-KW"/>
</dbReference>
<keyword evidence="3 8" id="KW-0238">DNA-binding</keyword>
<dbReference type="OrthoDB" id="9808843at2"/>
<dbReference type="InterPro" id="IPR011006">
    <property type="entry name" value="CheY-like_superfamily"/>
</dbReference>
<dbReference type="PRINTS" id="PR00038">
    <property type="entry name" value="HTHLUXR"/>
</dbReference>
<evidence type="ECO:0000256" key="4">
    <source>
        <dbReference type="ARBA" id="ARBA00023163"/>
    </source>
</evidence>
<dbReference type="InterPro" id="IPR039420">
    <property type="entry name" value="WalR-like"/>
</dbReference>
<name>A0A1H7NB99_STRJI</name>
<evidence type="ECO:0000256" key="3">
    <source>
        <dbReference type="ARBA" id="ARBA00023125"/>
    </source>
</evidence>
<dbReference type="PANTHER" id="PTHR43214">
    <property type="entry name" value="TWO-COMPONENT RESPONSE REGULATOR"/>
    <property type="match status" value="1"/>
</dbReference>
<sequence length="226" mass="24213">MTTVLIADDQPLQRMGFHMLLDGTPGMTVVGEAGHGAEAVRMTAELRPDVVLMDVRMPGMDGIEATRRIVGSGGRSRILILTTFDLDEYAYSALRAGASGFLLKDALPEELLAGIRAVSSGDAVVAPGLTRRLLDTFAHRLPQPGGDTSQAEDPRLASLSDREREVLVAIGQGWTNQEICERLVLTESTVKKHVGRVLAKLGARDRVHAVILAYDTGLAHPNEPGA</sequence>
<dbReference type="RefSeq" id="WP_042451160.1">
    <property type="nucleotide sequence ID" value="NZ_BBPN01000021.1"/>
</dbReference>
<dbReference type="GO" id="GO:0006355">
    <property type="term" value="P:regulation of DNA-templated transcription"/>
    <property type="evidence" value="ECO:0007669"/>
    <property type="project" value="InterPro"/>
</dbReference>
<dbReference type="SUPFAM" id="SSF52172">
    <property type="entry name" value="CheY-like"/>
    <property type="match status" value="1"/>
</dbReference>
<dbReference type="InterPro" id="IPR016032">
    <property type="entry name" value="Sig_transdc_resp-reg_C-effctor"/>
</dbReference>
<proteinExistence type="predicted"/>
<dbReference type="GO" id="GO:0000160">
    <property type="term" value="P:phosphorelay signal transduction system"/>
    <property type="evidence" value="ECO:0007669"/>
    <property type="project" value="InterPro"/>
</dbReference>
<feature type="domain" description="Response regulatory" evidence="7">
    <location>
        <begin position="3"/>
        <end position="119"/>
    </location>
</feature>
<dbReference type="AlphaFoldDB" id="A0A1H7NB99"/>
<feature type="modified residue" description="4-aspartylphosphate" evidence="5">
    <location>
        <position position="54"/>
    </location>
</feature>
<evidence type="ECO:0000259" key="6">
    <source>
        <dbReference type="PROSITE" id="PS50043"/>
    </source>
</evidence>
<dbReference type="CDD" id="cd17535">
    <property type="entry name" value="REC_NarL-like"/>
    <property type="match status" value="1"/>
</dbReference>
<dbReference type="InterPro" id="IPR001789">
    <property type="entry name" value="Sig_transdc_resp-reg_receiver"/>
</dbReference>
<dbReference type="Pfam" id="PF00196">
    <property type="entry name" value="GerE"/>
    <property type="match status" value="1"/>
</dbReference>
<feature type="domain" description="HTH luxR-type" evidence="6">
    <location>
        <begin position="152"/>
        <end position="217"/>
    </location>
</feature>
<dbReference type="SUPFAM" id="SSF46894">
    <property type="entry name" value="C-terminal effector domain of the bipartite response regulators"/>
    <property type="match status" value="1"/>
</dbReference>
<dbReference type="PROSITE" id="PS50110">
    <property type="entry name" value="RESPONSE_REGULATORY"/>
    <property type="match status" value="1"/>
</dbReference>
<evidence type="ECO:0000259" key="7">
    <source>
        <dbReference type="PROSITE" id="PS50110"/>
    </source>
</evidence>
<dbReference type="PANTHER" id="PTHR43214:SF24">
    <property type="entry name" value="TRANSCRIPTIONAL REGULATORY PROTEIN NARL-RELATED"/>
    <property type="match status" value="1"/>
</dbReference>
<evidence type="ECO:0000313" key="8">
    <source>
        <dbReference type="EMBL" id="SEL20760.1"/>
    </source>
</evidence>
<evidence type="ECO:0000313" key="9">
    <source>
        <dbReference type="Proteomes" id="UP000183015"/>
    </source>
</evidence>
<dbReference type="STRING" id="235985.SAMN05414137_106299"/>
<dbReference type="CDD" id="cd06170">
    <property type="entry name" value="LuxR_C_like"/>
    <property type="match status" value="1"/>
</dbReference>
<dbReference type="InterPro" id="IPR000792">
    <property type="entry name" value="Tscrpt_reg_LuxR_C"/>
</dbReference>